<feature type="binding site" evidence="10">
    <location>
        <position position="362"/>
    </location>
    <ligand>
        <name>ATP</name>
        <dbReference type="ChEBI" id="CHEBI:30616"/>
    </ligand>
</feature>
<dbReference type="SUPFAM" id="SSF56112">
    <property type="entry name" value="Protein kinase-like (PK-like)"/>
    <property type="match status" value="1"/>
</dbReference>
<keyword evidence="2" id="KW-0808">Transferase</keyword>
<feature type="signal peptide" evidence="13">
    <location>
        <begin position="1"/>
        <end position="20"/>
    </location>
</feature>
<protein>
    <recommendedName>
        <fullName evidence="18">Cysteine-rich receptor-like protein kinase 2</fullName>
    </recommendedName>
</protein>
<dbReference type="GO" id="GO:0004674">
    <property type="term" value="F:protein serine/threonine kinase activity"/>
    <property type="evidence" value="ECO:0007669"/>
    <property type="project" value="UniProtKB-KW"/>
</dbReference>
<keyword evidence="8" id="KW-0675">Receptor</keyword>
<feature type="domain" description="Gnk2-homologous" evidence="15">
    <location>
        <begin position="35"/>
        <end position="139"/>
    </location>
</feature>
<dbReference type="CDD" id="cd14066">
    <property type="entry name" value="STKc_IRAK"/>
    <property type="match status" value="1"/>
</dbReference>
<dbReference type="Gene3D" id="3.30.430.20">
    <property type="entry name" value="Gnk2 domain, C-X8-C-X2-C motif"/>
    <property type="match status" value="2"/>
</dbReference>
<accession>A0A8K0HDV8</accession>
<keyword evidence="9" id="KW-0325">Glycoprotein</keyword>
<dbReference type="CDD" id="cd23509">
    <property type="entry name" value="Gnk2-like"/>
    <property type="match status" value="2"/>
</dbReference>
<keyword evidence="12" id="KW-1133">Transmembrane helix</keyword>
<gene>
    <name evidence="16" type="ORF">FNV43_RR06413</name>
</gene>
<evidence type="ECO:0000256" key="7">
    <source>
        <dbReference type="ARBA" id="ARBA00022840"/>
    </source>
</evidence>
<dbReference type="Pfam" id="PF01657">
    <property type="entry name" value="Stress-antifung"/>
    <property type="match status" value="2"/>
</dbReference>
<evidence type="ECO:0000256" key="1">
    <source>
        <dbReference type="ARBA" id="ARBA00022527"/>
    </source>
</evidence>
<dbReference type="FunFam" id="3.30.430.20:FF:000017">
    <property type="entry name" value="Cysteine-rich receptor-like protein kinase 2"/>
    <property type="match status" value="1"/>
</dbReference>
<evidence type="ECO:0000256" key="5">
    <source>
        <dbReference type="ARBA" id="ARBA00022741"/>
    </source>
</evidence>
<dbReference type="InterPro" id="IPR011009">
    <property type="entry name" value="Kinase-like_dom_sf"/>
</dbReference>
<keyword evidence="12" id="KW-0472">Membrane</keyword>
<keyword evidence="5 10" id="KW-0547">Nucleotide-binding</keyword>
<keyword evidence="17" id="KW-1185">Reference proteome</keyword>
<dbReference type="PANTHER" id="PTHR47973">
    <property type="entry name" value="CYSTEINE-RICH RECEPTOR-LIKE PROTEIN KINASE 3"/>
    <property type="match status" value="1"/>
</dbReference>
<dbReference type="InterPro" id="IPR017441">
    <property type="entry name" value="Protein_kinase_ATP_BS"/>
</dbReference>
<keyword evidence="12" id="KW-0812">Transmembrane</keyword>
<keyword evidence="1" id="KW-0723">Serine/threonine-protein kinase</keyword>
<evidence type="ECO:0000256" key="6">
    <source>
        <dbReference type="ARBA" id="ARBA00022777"/>
    </source>
</evidence>
<dbReference type="PROSITE" id="PS50011">
    <property type="entry name" value="PROTEIN_KINASE_DOM"/>
    <property type="match status" value="1"/>
</dbReference>
<proteinExistence type="predicted"/>
<dbReference type="InterPro" id="IPR002902">
    <property type="entry name" value="GNK2"/>
</dbReference>
<evidence type="ECO:0000256" key="9">
    <source>
        <dbReference type="ARBA" id="ARBA00023180"/>
    </source>
</evidence>
<feature type="domain" description="Protein kinase" evidence="14">
    <location>
        <begin position="333"/>
        <end position="620"/>
    </location>
</feature>
<dbReference type="InterPro" id="IPR000719">
    <property type="entry name" value="Prot_kinase_dom"/>
</dbReference>
<dbReference type="Pfam" id="PF07714">
    <property type="entry name" value="PK_Tyr_Ser-Thr"/>
    <property type="match status" value="1"/>
</dbReference>
<dbReference type="Gene3D" id="3.30.200.20">
    <property type="entry name" value="Phosphorylase Kinase, domain 1"/>
    <property type="match status" value="1"/>
</dbReference>
<evidence type="ECO:0000256" key="4">
    <source>
        <dbReference type="ARBA" id="ARBA00022737"/>
    </source>
</evidence>
<dbReference type="InterPro" id="IPR052059">
    <property type="entry name" value="CR_Ser/Thr_kinase"/>
</dbReference>
<dbReference type="OrthoDB" id="4062651at2759"/>
<evidence type="ECO:0000256" key="13">
    <source>
        <dbReference type="SAM" id="SignalP"/>
    </source>
</evidence>
<sequence length="654" mass="72222">MAMKMKMIWWWCWWVLVVHQVPTKVTVVVGAGPEARLLNKGCSQFSATDVPNFEQNLNASFADIRAQLSANNNTKHFVTAQNIPIYAMVQCRNYMSTKDCLACYDVARSQIRNCTSPRNANGARVIYEGCFLRYESNPFFDETTRPGNTGICKNQTVSKANAFNASVAELLTDLLTATPKINGFFGATKKQVVGENSSVYGVAQCVETITKTGCEDCLKVAYGNLEGCLPDSGGSAVDAGCFLRYSTTAFFSDNQTTHLEPFLKSGGSSKKAAVIGGIAGGVALLLLVLGLLFWYKRSRKSKGITRGNILDATELQGPVNYNYKDLKSATKNFSEENKLGEGGFGDVYKGTLRNGKIVAVKKLAIGQSRRAKDEFESEVKLISNIHHRNLVRLLGCCSKGPELILVYEFMPNSSLDKFLFGAKRGSLNWKQRYDIMMGTAKGLAYLHEEFHVCIIHRDIKASNILLDGDFLPKIADFGLAKLLPEDRSHLSTRFAGTLGYTAPEYAIHGQLSEKADTYSYGVVLLELISGRKSNEIKVDSVGEYLLERAWKLYEDEKHLELVDESLDKNEYEAEEVKRVIEIGLMCTQSAPALRPTMSEVVILLKSKGSLEQRPLTRPVFIDTSQMRTRASDTSTSTASSNSNATVSISQYSGR</sequence>
<reference evidence="16" key="1">
    <citation type="submission" date="2020-03" db="EMBL/GenBank/DDBJ databases">
        <title>A high-quality chromosome-level genome assembly of a woody plant with both climbing and erect habits, Rhamnella rubrinervis.</title>
        <authorList>
            <person name="Lu Z."/>
            <person name="Yang Y."/>
            <person name="Zhu X."/>
            <person name="Sun Y."/>
        </authorList>
    </citation>
    <scope>NUCLEOTIDE SEQUENCE</scope>
    <source>
        <strain evidence="16">BYM</strain>
        <tissue evidence="16">Leaf</tissue>
    </source>
</reference>
<dbReference type="InterPro" id="IPR038408">
    <property type="entry name" value="GNK2_sf"/>
</dbReference>
<evidence type="ECO:0000256" key="12">
    <source>
        <dbReference type="SAM" id="Phobius"/>
    </source>
</evidence>
<comment type="caution">
    <text evidence="16">The sequence shown here is derived from an EMBL/GenBank/DDBJ whole genome shotgun (WGS) entry which is preliminary data.</text>
</comment>
<keyword evidence="3 13" id="KW-0732">Signal</keyword>
<dbReference type="AlphaFoldDB" id="A0A8K0HDV8"/>
<name>A0A8K0HDV8_9ROSA</name>
<dbReference type="PROSITE" id="PS51473">
    <property type="entry name" value="GNK2"/>
    <property type="match status" value="2"/>
</dbReference>
<feature type="region of interest" description="Disordered" evidence="11">
    <location>
        <begin position="621"/>
        <end position="654"/>
    </location>
</feature>
<dbReference type="EMBL" id="VOIH02000003">
    <property type="protein sequence ID" value="KAF3450333.1"/>
    <property type="molecule type" value="Genomic_DNA"/>
</dbReference>
<dbReference type="FunFam" id="1.10.510.10:FF:000336">
    <property type="entry name" value="Cysteine-rich receptor-like protein kinase 2"/>
    <property type="match status" value="1"/>
</dbReference>
<dbReference type="GO" id="GO:0005524">
    <property type="term" value="F:ATP binding"/>
    <property type="evidence" value="ECO:0007669"/>
    <property type="project" value="UniProtKB-UniRule"/>
</dbReference>
<feature type="transmembrane region" description="Helical" evidence="12">
    <location>
        <begin position="272"/>
        <end position="295"/>
    </location>
</feature>
<keyword evidence="4" id="KW-0677">Repeat</keyword>
<dbReference type="FunFam" id="3.30.200.20:FF:000177">
    <property type="entry name" value="Cysteine-rich receptor-like protein kinase 2"/>
    <property type="match status" value="1"/>
</dbReference>
<evidence type="ECO:0000313" key="17">
    <source>
        <dbReference type="Proteomes" id="UP000796880"/>
    </source>
</evidence>
<keyword evidence="7 10" id="KW-0067">ATP-binding</keyword>
<dbReference type="Gene3D" id="1.20.5.510">
    <property type="entry name" value="Single helix bin"/>
    <property type="match status" value="1"/>
</dbReference>
<evidence type="ECO:0000259" key="14">
    <source>
        <dbReference type="PROSITE" id="PS50011"/>
    </source>
</evidence>
<evidence type="ECO:0008006" key="18">
    <source>
        <dbReference type="Google" id="ProtNLM"/>
    </source>
</evidence>
<dbReference type="InterPro" id="IPR008271">
    <property type="entry name" value="Ser/Thr_kinase_AS"/>
</dbReference>
<feature type="domain" description="Gnk2-homologous" evidence="15">
    <location>
        <begin position="145"/>
        <end position="250"/>
    </location>
</feature>
<evidence type="ECO:0000259" key="15">
    <source>
        <dbReference type="PROSITE" id="PS51473"/>
    </source>
</evidence>
<dbReference type="PROSITE" id="PS00108">
    <property type="entry name" value="PROTEIN_KINASE_ST"/>
    <property type="match status" value="1"/>
</dbReference>
<keyword evidence="6" id="KW-0418">Kinase</keyword>
<feature type="compositionally biased region" description="Low complexity" evidence="11">
    <location>
        <begin position="631"/>
        <end position="654"/>
    </location>
</feature>
<organism evidence="16 17">
    <name type="scientific">Rhamnella rubrinervis</name>
    <dbReference type="NCBI Taxonomy" id="2594499"/>
    <lineage>
        <taxon>Eukaryota</taxon>
        <taxon>Viridiplantae</taxon>
        <taxon>Streptophyta</taxon>
        <taxon>Embryophyta</taxon>
        <taxon>Tracheophyta</taxon>
        <taxon>Spermatophyta</taxon>
        <taxon>Magnoliopsida</taxon>
        <taxon>eudicotyledons</taxon>
        <taxon>Gunneridae</taxon>
        <taxon>Pentapetalae</taxon>
        <taxon>rosids</taxon>
        <taxon>fabids</taxon>
        <taxon>Rosales</taxon>
        <taxon>Rhamnaceae</taxon>
        <taxon>rhamnoid group</taxon>
        <taxon>Rhamneae</taxon>
        <taxon>Rhamnella</taxon>
    </lineage>
</organism>
<evidence type="ECO:0000313" key="16">
    <source>
        <dbReference type="EMBL" id="KAF3450333.1"/>
    </source>
</evidence>
<dbReference type="Gene3D" id="1.10.510.10">
    <property type="entry name" value="Transferase(Phosphotransferase) domain 1"/>
    <property type="match status" value="1"/>
</dbReference>
<evidence type="ECO:0000256" key="10">
    <source>
        <dbReference type="PROSITE-ProRule" id="PRU10141"/>
    </source>
</evidence>
<evidence type="ECO:0000256" key="2">
    <source>
        <dbReference type="ARBA" id="ARBA00022679"/>
    </source>
</evidence>
<evidence type="ECO:0000256" key="11">
    <source>
        <dbReference type="SAM" id="MobiDB-lite"/>
    </source>
</evidence>
<dbReference type="PROSITE" id="PS00107">
    <property type="entry name" value="PROTEIN_KINASE_ATP"/>
    <property type="match status" value="1"/>
</dbReference>
<dbReference type="SMART" id="SM00220">
    <property type="entry name" value="S_TKc"/>
    <property type="match status" value="1"/>
</dbReference>
<dbReference type="InterPro" id="IPR001245">
    <property type="entry name" value="Ser-Thr/Tyr_kinase_cat_dom"/>
</dbReference>
<feature type="chain" id="PRO_5035435240" description="Cysteine-rich receptor-like protein kinase 2" evidence="13">
    <location>
        <begin position="21"/>
        <end position="654"/>
    </location>
</feature>
<evidence type="ECO:0000256" key="3">
    <source>
        <dbReference type="ARBA" id="ARBA00022729"/>
    </source>
</evidence>
<evidence type="ECO:0000256" key="8">
    <source>
        <dbReference type="ARBA" id="ARBA00023170"/>
    </source>
</evidence>
<dbReference type="Proteomes" id="UP000796880">
    <property type="component" value="Unassembled WGS sequence"/>
</dbReference>